<dbReference type="AlphaFoldDB" id="A0A256GHI0"/>
<evidence type="ECO:0000313" key="5">
    <source>
        <dbReference type="Proteomes" id="UP000526233"/>
    </source>
</evidence>
<evidence type="ECO:0000313" key="3">
    <source>
        <dbReference type="EMBL" id="OYR26582.1"/>
    </source>
</evidence>
<sequence length="150" mass="16274">MNPAWTKWLISFVFGVLIARFGFGLMAPLVMMLSPERTVNPDGLDSVIIIQLVVQFVVVVISTILLSRLASSKLQIGWGCLVLGAVILLGLLATLFVPGSDFGSLEDNGEATAFFFWLLILVLPMSIGGGLLAVIGWIMIQRGRKELQRG</sequence>
<gene>
    <name evidence="3" type="ORF">CEV34_2327</name>
    <name evidence="2" type="ORF">EHE22_04055</name>
</gene>
<evidence type="ECO:0000256" key="1">
    <source>
        <dbReference type="SAM" id="Phobius"/>
    </source>
</evidence>
<dbReference type="STRING" id="419475.A8A54_13685"/>
<organism evidence="3 4">
    <name type="scientific">Brucella pseudogrignonensis</name>
    <dbReference type="NCBI Taxonomy" id="419475"/>
    <lineage>
        <taxon>Bacteria</taxon>
        <taxon>Pseudomonadati</taxon>
        <taxon>Pseudomonadota</taxon>
        <taxon>Alphaproteobacteria</taxon>
        <taxon>Hyphomicrobiales</taxon>
        <taxon>Brucellaceae</taxon>
        <taxon>Brucella/Ochrobactrum group</taxon>
        <taxon>Brucella</taxon>
    </lineage>
</organism>
<protein>
    <submittedName>
        <fullName evidence="3">Putative membrane protein</fullName>
    </submittedName>
</protein>
<keyword evidence="1" id="KW-0812">Transmembrane</keyword>
<evidence type="ECO:0000313" key="2">
    <source>
        <dbReference type="EMBL" id="NNV19603.1"/>
    </source>
</evidence>
<feature type="transmembrane region" description="Helical" evidence="1">
    <location>
        <begin position="12"/>
        <end position="34"/>
    </location>
</feature>
<keyword evidence="1" id="KW-0472">Membrane</keyword>
<dbReference type="RefSeq" id="WP_007879045.1">
    <property type="nucleotide sequence ID" value="NZ_JBHEEM010000020.1"/>
</dbReference>
<keyword evidence="1" id="KW-1133">Transmembrane helix</keyword>
<dbReference type="Proteomes" id="UP000526233">
    <property type="component" value="Unassembled WGS sequence"/>
</dbReference>
<evidence type="ECO:0000313" key="4">
    <source>
        <dbReference type="Proteomes" id="UP000216188"/>
    </source>
</evidence>
<name>A0A256GHI0_9HYPH</name>
<dbReference type="Proteomes" id="UP000216188">
    <property type="component" value="Unassembled WGS sequence"/>
</dbReference>
<dbReference type="EMBL" id="NNRM01000018">
    <property type="protein sequence ID" value="OYR26582.1"/>
    <property type="molecule type" value="Genomic_DNA"/>
</dbReference>
<proteinExistence type="predicted"/>
<feature type="transmembrane region" description="Helical" evidence="1">
    <location>
        <begin position="46"/>
        <end position="66"/>
    </location>
</feature>
<reference evidence="2 5" key="2">
    <citation type="submission" date="2018-11" db="EMBL/GenBank/DDBJ databases">
        <title>Genome sequencing and analysis.</title>
        <authorList>
            <person name="Huang Y.-T."/>
        </authorList>
    </citation>
    <scope>NUCLEOTIDE SEQUENCE [LARGE SCALE GENOMIC DNA]</scope>
    <source>
        <strain evidence="2 5">SHIN</strain>
    </source>
</reference>
<comment type="caution">
    <text evidence="3">The sequence shown here is derived from an EMBL/GenBank/DDBJ whole genome shotgun (WGS) entry which is preliminary data.</text>
</comment>
<feature type="transmembrane region" description="Helical" evidence="1">
    <location>
        <begin position="116"/>
        <end position="140"/>
    </location>
</feature>
<feature type="transmembrane region" description="Helical" evidence="1">
    <location>
        <begin position="78"/>
        <end position="96"/>
    </location>
</feature>
<dbReference type="EMBL" id="PKQI01000001">
    <property type="protein sequence ID" value="NNV19603.1"/>
    <property type="molecule type" value="Genomic_DNA"/>
</dbReference>
<accession>A0A256GHI0</accession>
<keyword evidence="4" id="KW-1185">Reference proteome</keyword>
<reference evidence="3 4" key="1">
    <citation type="submission" date="2017-07" db="EMBL/GenBank/DDBJ databases">
        <title>Phylogenetic study on the rhizospheric bacterium Ochrobactrum sp. A44.</title>
        <authorList>
            <person name="Krzyzanowska D.M."/>
            <person name="Ossowicki A."/>
            <person name="Rajewska M."/>
            <person name="Maciag T."/>
            <person name="Kaczynski Z."/>
            <person name="Czerwicka M."/>
            <person name="Jafra S."/>
        </authorList>
    </citation>
    <scope>NUCLEOTIDE SEQUENCE [LARGE SCALE GENOMIC DNA]</scope>
    <source>
        <strain evidence="3 4">CCUG 30717</strain>
    </source>
</reference>